<evidence type="ECO:0000256" key="1">
    <source>
        <dbReference type="SAM" id="Phobius"/>
    </source>
</evidence>
<accession>A0A1X7NW99</accession>
<feature type="transmembrane region" description="Helical" evidence="1">
    <location>
        <begin position="46"/>
        <end position="69"/>
    </location>
</feature>
<dbReference type="Proteomes" id="UP000193083">
    <property type="component" value="Unassembled WGS sequence"/>
</dbReference>
<feature type="chain" id="PRO_5012214371" evidence="2">
    <location>
        <begin position="23"/>
        <end position="102"/>
    </location>
</feature>
<keyword evidence="1" id="KW-1133">Transmembrane helix</keyword>
<evidence type="ECO:0000256" key="2">
    <source>
        <dbReference type="SAM" id="SignalP"/>
    </source>
</evidence>
<keyword evidence="1" id="KW-0472">Membrane</keyword>
<name>A0A1X7NW99_9HYPH</name>
<dbReference type="RefSeq" id="WP_085464654.1">
    <property type="nucleotide sequence ID" value="NZ_FXBL01000004.1"/>
</dbReference>
<sequence>MKLMGLCLALASGILAVSLAVAAPSLAMGNRMVITSSALEPAQLFSLDVTFVLGAIAAVAVVVLVKVGVPVRIAFRTGRRWVSRCLGRVSDLFIPRPLPSPS</sequence>
<organism evidence="3 4">
    <name type="scientific">Mesorhizobium australicum</name>
    <dbReference type="NCBI Taxonomy" id="536018"/>
    <lineage>
        <taxon>Bacteria</taxon>
        <taxon>Pseudomonadati</taxon>
        <taxon>Pseudomonadota</taxon>
        <taxon>Alphaproteobacteria</taxon>
        <taxon>Hyphomicrobiales</taxon>
        <taxon>Phyllobacteriaceae</taxon>
        <taxon>Mesorhizobium</taxon>
    </lineage>
</organism>
<evidence type="ECO:0000313" key="4">
    <source>
        <dbReference type="Proteomes" id="UP000193083"/>
    </source>
</evidence>
<evidence type="ECO:0000313" key="3">
    <source>
        <dbReference type="EMBL" id="SMH42473.1"/>
    </source>
</evidence>
<keyword evidence="4" id="KW-1185">Reference proteome</keyword>
<feature type="signal peptide" evidence="2">
    <location>
        <begin position="1"/>
        <end position="22"/>
    </location>
</feature>
<proteinExistence type="predicted"/>
<keyword evidence="2" id="KW-0732">Signal</keyword>
<protein>
    <submittedName>
        <fullName evidence="3">Uncharacterized protein</fullName>
    </submittedName>
</protein>
<gene>
    <name evidence="3" type="ORF">SAMN02982922_2745</name>
</gene>
<reference evidence="3 4" key="1">
    <citation type="submission" date="2017-04" db="EMBL/GenBank/DDBJ databases">
        <authorList>
            <person name="Afonso C.L."/>
            <person name="Miller P.J."/>
            <person name="Scott M.A."/>
            <person name="Spackman E."/>
            <person name="Goraichik I."/>
            <person name="Dimitrov K.M."/>
            <person name="Suarez D.L."/>
            <person name="Swayne D.E."/>
        </authorList>
    </citation>
    <scope>NUCLEOTIDE SEQUENCE [LARGE SCALE GENOMIC DNA]</scope>
    <source>
        <strain evidence="3 4">B5P</strain>
    </source>
</reference>
<keyword evidence="1" id="KW-0812">Transmembrane</keyword>
<dbReference type="EMBL" id="FXBL01000004">
    <property type="protein sequence ID" value="SMH42473.1"/>
    <property type="molecule type" value="Genomic_DNA"/>
</dbReference>
<dbReference type="AlphaFoldDB" id="A0A1X7NW99"/>